<dbReference type="Proteomes" id="UP000017127">
    <property type="component" value="Unassembled WGS sequence"/>
</dbReference>
<gene>
    <name evidence="1" type="ORF">M595_2866</name>
</gene>
<dbReference type="AlphaFoldDB" id="U7QIM5"/>
<proteinExistence type="predicted"/>
<name>U7QIM5_9CYAN</name>
<organism evidence="1 2">
    <name type="scientific">Lyngbya aestuarii BL J</name>
    <dbReference type="NCBI Taxonomy" id="1348334"/>
    <lineage>
        <taxon>Bacteria</taxon>
        <taxon>Bacillati</taxon>
        <taxon>Cyanobacteriota</taxon>
        <taxon>Cyanophyceae</taxon>
        <taxon>Oscillatoriophycideae</taxon>
        <taxon>Oscillatoriales</taxon>
        <taxon>Microcoleaceae</taxon>
        <taxon>Lyngbya</taxon>
    </lineage>
</organism>
<evidence type="ECO:0000313" key="1">
    <source>
        <dbReference type="EMBL" id="ERT07127.1"/>
    </source>
</evidence>
<comment type="caution">
    <text evidence="1">The sequence shown here is derived from an EMBL/GenBank/DDBJ whole genome shotgun (WGS) entry which is preliminary data.</text>
</comment>
<accession>U7QIM5</accession>
<keyword evidence="2" id="KW-1185">Reference proteome</keyword>
<evidence type="ECO:0000313" key="2">
    <source>
        <dbReference type="Proteomes" id="UP000017127"/>
    </source>
</evidence>
<reference evidence="1 2" key="1">
    <citation type="journal article" date="2013" name="Front. Microbiol.">
        <title>Comparative genomic analyses of the cyanobacterium, Lyngbya aestuarii BL J, a powerful hydrogen producer.</title>
        <authorList>
            <person name="Kothari A."/>
            <person name="Vaughn M."/>
            <person name="Garcia-Pichel F."/>
        </authorList>
    </citation>
    <scope>NUCLEOTIDE SEQUENCE [LARGE SCALE GENOMIC DNA]</scope>
    <source>
        <strain evidence="1 2">BL J</strain>
    </source>
</reference>
<sequence length="41" mass="4448">MSRVEILPNSVGDDDISPKPIVIKVVIKKACRCALAHQTSD</sequence>
<protein>
    <submittedName>
        <fullName evidence="1">Uncharacterized protein</fullName>
    </submittedName>
</protein>
<dbReference type="EMBL" id="AUZM01000025">
    <property type="protein sequence ID" value="ERT07127.1"/>
    <property type="molecule type" value="Genomic_DNA"/>
</dbReference>